<evidence type="ECO:0000256" key="5">
    <source>
        <dbReference type="ARBA" id="ARBA00022777"/>
    </source>
</evidence>
<dbReference type="EC" id="2.7.6.3" evidence="2"/>
<protein>
    <recommendedName>
        <fullName evidence="2">2-amino-4-hydroxy-6-hydroxymethyldihydropteridine diphosphokinase</fullName>
        <ecNumber evidence="2">2.7.6.3</ecNumber>
    </recommendedName>
</protein>
<feature type="domain" description="7,8-dihydro-6-hydroxymethylpterin-pyrophosphokinase" evidence="8">
    <location>
        <begin position="24"/>
        <end position="149"/>
    </location>
</feature>
<keyword evidence="7" id="KW-0289">Folate biosynthesis</keyword>
<dbReference type="CDD" id="cd00483">
    <property type="entry name" value="HPPK"/>
    <property type="match status" value="1"/>
</dbReference>
<dbReference type="SUPFAM" id="SSF55083">
    <property type="entry name" value="6-hydroxymethyl-7,8-dihydropterin pyrophosphokinase, HPPK"/>
    <property type="match status" value="1"/>
</dbReference>
<comment type="caution">
    <text evidence="9">The sequence shown here is derived from an EMBL/GenBank/DDBJ whole genome shotgun (WGS) entry which is preliminary data.</text>
</comment>
<proteinExistence type="predicted"/>
<dbReference type="InterPro" id="IPR035907">
    <property type="entry name" value="Hppk_sf"/>
</dbReference>
<organism evidence="9 10">
    <name type="scientific">Taxus chinensis</name>
    <name type="common">Chinese yew</name>
    <name type="synonym">Taxus wallichiana var. chinensis</name>
    <dbReference type="NCBI Taxonomy" id="29808"/>
    <lineage>
        <taxon>Eukaryota</taxon>
        <taxon>Viridiplantae</taxon>
        <taxon>Streptophyta</taxon>
        <taxon>Embryophyta</taxon>
        <taxon>Tracheophyta</taxon>
        <taxon>Spermatophyta</taxon>
        <taxon>Pinopsida</taxon>
        <taxon>Pinidae</taxon>
        <taxon>Conifers II</taxon>
        <taxon>Cupressales</taxon>
        <taxon>Taxaceae</taxon>
        <taxon>Taxus</taxon>
    </lineage>
</organism>
<keyword evidence="3" id="KW-0808">Transferase</keyword>
<dbReference type="GO" id="GO:0046654">
    <property type="term" value="P:tetrahydrofolate biosynthetic process"/>
    <property type="evidence" value="ECO:0007669"/>
    <property type="project" value="TreeGrafter"/>
</dbReference>
<dbReference type="OMA" id="LWGSENA"/>
<feature type="non-terminal residue" evidence="9">
    <location>
        <position position="1"/>
    </location>
</feature>
<dbReference type="PANTHER" id="PTHR20941:SF1">
    <property type="entry name" value="FOLIC ACID SYNTHESIS PROTEIN FOL1"/>
    <property type="match status" value="1"/>
</dbReference>
<evidence type="ECO:0000256" key="6">
    <source>
        <dbReference type="ARBA" id="ARBA00022840"/>
    </source>
</evidence>
<evidence type="ECO:0000259" key="8">
    <source>
        <dbReference type="Pfam" id="PF01288"/>
    </source>
</evidence>
<dbReference type="InterPro" id="IPR000550">
    <property type="entry name" value="Hppk"/>
</dbReference>
<keyword evidence="10" id="KW-1185">Reference proteome</keyword>
<keyword evidence="6" id="KW-0067">ATP-binding</keyword>
<dbReference type="GO" id="GO:0005524">
    <property type="term" value="F:ATP binding"/>
    <property type="evidence" value="ECO:0007669"/>
    <property type="project" value="UniProtKB-KW"/>
</dbReference>
<evidence type="ECO:0000256" key="1">
    <source>
        <dbReference type="ARBA" id="ARBA00005051"/>
    </source>
</evidence>
<evidence type="ECO:0000256" key="3">
    <source>
        <dbReference type="ARBA" id="ARBA00022679"/>
    </source>
</evidence>
<comment type="pathway">
    <text evidence="1">Cofactor biosynthesis; tetrahydrofolate biosynthesis; 2-amino-4-hydroxy-6-hydroxymethyl-7,8-dihydropteridine diphosphate from 7,8-dihydroneopterin triphosphate: step 4/4.</text>
</comment>
<evidence type="ECO:0000256" key="4">
    <source>
        <dbReference type="ARBA" id="ARBA00022741"/>
    </source>
</evidence>
<accession>A0AA38C031</accession>
<dbReference type="GO" id="GO:0003848">
    <property type="term" value="F:2-amino-4-hydroxy-6-hydroxymethyldihydropteridine diphosphokinase activity"/>
    <property type="evidence" value="ECO:0007669"/>
    <property type="project" value="UniProtKB-EC"/>
</dbReference>
<dbReference type="Gene3D" id="3.30.70.560">
    <property type="entry name" value="7,8-Dihydro-6-hydroxymethylpterin-pyrophosphokinase HPPK"/>
    <property type="match status" value="1"/>
</dbReference>
<dbReference type="Pfam" id="PF01288">
    <property type="entry name" value="HPPK"/>
    <property type="match status" value="1"/>
</dbReference>
<keyword evidence="4" id="KW-0547">Nucleotide-binding</keyword>
<name>A0AA38C031_TAXCH</name>
<dbReference type="Proteomes" id="UP000824469">
    <property type="component" value="Unassembled WGS sequence"/>
</dbReference>
<evidence type="ECO:0000313" key="10">
    <source>
        <dbReference type="Proteomes" id="UP000824469"/>
    </source>
</evidence>
<dbReference type="GO" id="GO:0046656">
    <property type="term" value="P:folic acid biosynthetic process"/>
    <property type="evidence" value="ECO:0007669"/>
    <property type="project" value="UniProtKB-KW"/>
</dbReference>
<feature type="non-terminal residue" evidence="9">
    <location>
        <position position="169"/>
    </location>
</feature>
<dbReference type="GO" id="GO:0004156">
    <property type="term" value="F:dihydropteroate synthase activity"/>
    <property type="evidence" value="ECO:0007669"/>
    <property type="project" value="TreeGrafter"/>
</dbReference>
<gene>
    <name evidence="9" type="ORF">KI387_043012</name>
</gene>
<dbReference type="EMBL" id="JAHRHJ020003403">
    <property type="protein sequence ID" value="KAH9291800.1"/>
    <property type="molecule type" value="Genomic_DNA"/>
</dbReference>
<dbReference type="NCBIfam" id="TIGR01498">
    <property type="entry name" value="folK"/>
    <property type="match status" value="1"/>
</dbReference>
<reference evidence="9 10" key="1">
    <citation type="journal article" date="2021" name="Nat. Plants">
        <title>The Taxus genome provides insights into paclitaxel biosynthesis.</title>
        <authorList>
            <person name="Xiong X."/>
            <person name="Gou J."/>
            <person name="Liao Q."/>
            <person name="Li Y."/>
            <person name="Zhou Q."/>
            <person name="Bi G."/>
            <person name="Li C."/>
            <person name="Du R."/>
            <person name="Wang X."/>
            <person name="Sun T."/>
            <person name="Guo L."/>
            <person name="Liang H."/>
            <person name="Lu P."/>
            <person name="Wu Y."/>
            <person name="Zhang Z."/>
            <person name="Ro D.K."/>
            <person name="Shang Y."/>
            <person name="Huang S."/>
            <person name="Yan J."/>
        </authorList>
    </citation>
    <scope>NUCLEOTIDE SEQUENCE [LARGE SCALE GENOMIC DNA]</scope>
    <source>
        <strain evidence="9">Ta-2019</strain>
    </source>
</reference>
<sequence>SSITLQRHHHDSFIEVHSPKEEVVIALGSNVGNKVENFNRVVDMMKKVGIEVRAHAQLYETTPSYVTNQPFFLNFVVRQITKIGPHALLRALKEIEKDLGWTKGIIYGPQPIDLDIIFYGRIKLISDTLRIPHQNVWEIPFVLSPLVNLLGLEAKVDNVSYWHTFLGRG</sequence>
<dbReference type="InterPro" id="IPR045031">
    <property type="entry name" value="DHP_synth-like"/>
</dbReference>
<evidence type="ECO:0000313" key="9">
    <source>
        <dbReference type="EMBL" id="KAH9291800.1"/>
    </source>
</evidence>
<keyword evidence="5" id="KW-0418">Kinase</keyword>
<dbReference type="GO" id="GO:0016301">
    <property type="term" value="F:kinase activity"/>
    <property type="evidence" value="ECO:0007669"/>
    <property type="project" value="UniProtKB-KW"/>
</dbReference>
<evidence type="ECO:0000256" key="2">
    <source>
        <dbReference type="ARBA" id="ARBA00013253"/>
    </source>
</evidence>
<dbReference type="PANTHER" id="PTHR20941">
    <property type="entry name" value="FOLATE SYNTHESIS PROTEINS"/>
    <property type="match status" value="1"/>
</dbReference>
<dbReference type="AlphaFoldDB" id="A0AA38C031"/>
<evidence type="ECO:0000256" key="7">
    <source>
        <dbReference type="ARBA" id="ARBA00022909"/>
    </source>
</evidence>